<dbReference type="AlphaFoldDB" id="A0A285T2P0"/>
<dbReference type="OrthoDB" id="784829at2"/>
<feature type="region of interest" description="Disordered" evidence="1">
    <location>
        <begin position="128"/>
        <end position="159"/>
    </location>
</feature>
<dbReference type="RefSeq" id="WP_141399458.1">
    <property type="nucleotide sequence ID" value="NZ_OBMT01000013.1"/>
</dbReference>
<evidence type="ECO:0000256" key="1">
    <source>
        <dbReference type="SAM" id="MobiDB-lite"/>
    </source>
</evidence>
<sequence>MTPWLPIIAGDAVNEFEAVLRLHYGTAGPEFVRRVAGMVDLKERHARAARALYAGDDPKLGRAANAFAQLKLTGEIMGIDTAVVDQVWAQWSSEVREVFDDDLRIGRAVLAFIERNLRVSIMQLAEGDGDDDGSPFGQDEGEIGNSYKERDGWFDREFV</sequence>
<feature type="compositionally biased region" description="Basic and acidic residues" evidence="1">
    <location>
        <begin position="147"/>
        <end position="159"/>
    </location>
</feature>
<gene>
    <name evidence="2" type="ORF">SAMN05877831_11390</name>
</gene>
<organism evidence="2 3">
    <name type="scientific">Rhodobacter maris</name>
    <dbReference type="NCBI Taxonomy" id="446682"/>
    <lineage>
        <taxon>Bacteria</taxon>
        <taxon>Pseudomonadati</taxon>
        <taxon>Pseudomonadota</taxon>
        <taxon>Alphaproteobacteria</taxon>
        <taxon>Rhodobacterales</taxon>
        <taxon>Rhodobacter group</taxon>
        <taxon>Rhodobacter</taxon>
    </lineage>
</organism>
<evidence type="ECO:0000313" key="2">
    <source>
        <dbReference type="EMBL" id="SOC15526.1"/>
    </source>
</evidence>
<protein>
    <submittedName>
        <fullName evidence="2">Uncharacterized protein</fullName>
    </submittedName>
</protein>
<proteinExistence type="predicted"/>
<reference evidence="3" key="1">
    <citation type="submission" date="2017-08" db="EMBL/GenBank/DDBJ databases">
        <authorList>
            <person name="Varghese N."/>
            <person name="Submissions S."/>
        </authorList>
    </citation>
    <scope>NUCLEOTIDE SEQUENCE [LARGE SCALE GENOMIC DNA]</scope>
    <source>
        <strain evidence="3">JA276</strain>
    </source>
</reference>
<accession>A0A285T2P0</accession>
<name>A0A285T2P0_9RHOB</name>
<dbReference type="EMBL" id="OBMT01000013">
    <property type="protein sequence ID" value="SOC15526.1"/>
    <property type="molecule type" value="Genomic_DNA"/>
</dbReference>
<dbReference type="Proteomes" id="UP000219111">
    <property type="component" value="Unassembled WGS sequence"/>
</dbReference>
<keyword evidence="3" id="KW-1185">Reference proteome</keyword>
<evidence type="ECO:0000313" key="3">
    <source>
        <dbReference type="Proteomes" id="UP000219111"/>
    </source>
</evidence>